<gene>
    <name evidence="13" type="ORF">B0J11DRAFT_520324</name>
</gene>
<keyword evidence="14" id="KW-1185">Reference proteome</keyword>
<keyword evidence="2 10" id="KW-0723">Serine/threonine-protein kinase</keyword>
<evidence type="ECO:0000256" key="5">
    <source>
        <dbReference type="ARBA" id="ARBA00022777"/>
    </source>
</evidence>
<comment type="catalytic activity">
    <reaction evidence="7">
        <text>L-threonyl-[protein] + ATP = O-phospho-L-threonyl-[protein] + ADP + H(+)</text>
        <dbReference type="Rhea" id="RHEA:46608"/>
        <dbReference type="Rhea" id="RHEA-COMP:11060"/>
        <dbReference type="Rhea" id="RHEA-COMP:11605"/>
        <dbReference type="ChEBI" id="CHEBI:15378"/>
        <dbReference type="ChEBI" id="CHEBI:30013"/>
        <dbReference type="ChEBI" id="CHEBI:30616"/>
        <dbReference type="ChEBI" id="CHEBI:61977"/>
        <dbReference type="ChEBI" id="CHEBI:456216"/>
        <dbReference type="EC" id="2.7.11.22"/>
    </reaction>
</comment>
<dbReference type="GO" id="GO:0005737">
    <property type="term" value="C:cytoplasm"/>
    <property type="evidence" value="ECO:0007669"/>
    <property type="project" value="TreeGrafter"/>
</dbReference>
<organism evidence="13 14">
    <name type="scientific">Dendryphion nanum</name>
    <dbReference type="NCBI Taxonomy" id="256645"/>
    <lineage>
        <taxon>Eukaryota</taxon>
        <taxon>Fungi</taxon>
        <taxon>Dikarya</taxon>
        <taxon>Ascomycota</taxon>
        <taxon>Pezizomycotina</taxon>
        <taxon>Dothideomycetes</taxon>
        <taxon>Pleosporomycetidae</taxon>
        <taxon>Pleosporales</taxon>
        <taxon>Torulaceae</taxon>
        <taxon>Dendryphion</taxon>
    </lineage>
</organism>
<dbReference type="InterPro" id="IPR000719">
    <property type="entry name" value="Prot_kinase_dom"/>
</dbReference>
<evidence type="ECO:0000259" key="12">
    <source>
        <dbReference type="PROSITE" id="PS50011"/>
    </source>
</evidence>
<dbReference type="PROSITE" id="PS50011">
    <property type="entry name" value="PROTEIN_KINASE_DOM"/>
    <property type="match status" value="1"/>
</dbReference>
<evidence type="ECO:0000256" key="4">
    <source>
        <dbReference type="ARBA" id="ARBA00022741"/>
    </source>
</evidence>
<evidence type="ECO:0000256" key="1">
    <source>
        <dbReference type="ARBA" id="ARBA00006485"/>
    </source>
</evidence>
<dbReference type="Proteomes" id="UP000700596">
    <property type="component" value="Unassembled WGS sequence"/>
</dbReference>
<dbReference type="GO" id="GO:0070985">
    <property type="term" value="C:transcription factor TFIIK complex"/>
    <property type="evidence" value="ECO:0007669"/>
    <property type="project" value="TreeGrafter"/>
</dbReference>
<dbReference type="OrthoDB" id="1732493at2759"/>
<evidence type="ECO:0000256" key="11">
    <source>
        <dbReference type="SAM" id="MobiDB-lite"/>
    </source>
</evidence>
<dbReference type="InterPro" id="IPR008271">
    <property type="entry name" value="Ser/Thr_kinase_AS"/>
</dbReference>
<feature type="domain" description="Protein kinase" evidence="12">
    <location>
        <begin position="67"/>
        <end position="368"/>
    </location>
</feature>
<evidence type="ECO:0000256" key="6">
    <source>
        <dbReference type="ARBA" id="ARBA00022840"/>
    </source>
</evidence>
<keyword evidence="5 13" id="KW-0418">Kinase</keyword>
<feature type="compositionally biased region" description="Basic and acidic residues" evidence="11">
    <location>
        <begin position="384"/>
        <end position="415"/>
    </location>
</feature>
<dbReference type="Gene3D" id="1.10.510.10">
    <property type="entry name" value="Transferase(Phosphotransferase) domain 1"/>
    <property type="match status" value="1"/>
</dbReference>
<dbReference type="Gene3D" id="3.30.200.20">
    <property type="entry name" value="Phosphorylase Kinase, domain 1"/>
    <property type="match status" value="1"/>
</dbReference>
<dbReference type="GO" id="GO:0005524">
    <property type="term" value="F:ATP binding"/>
    <property type="evidence" value="ECO:0007669"/>
    <property type="project" value="UniProtKB-UniRule"/>
</dbReference>
<keyword evidence="6 9" id="KW-0067">ATP-binding</keyword>
<dbReference type="PROSITE" id="PS00108">
    <property type="entry name" value="PROTEIN_KINASE_ST"/>
    <property type="match status" value="1"/>
</dbReference>
<comment type="caution">
    <text evidence="13">The sequence shown here is derived from an EMBL/GenBank/DDBJ whole genome shotgun (WGS) entry which is preliminary data.</text>
</comment>
<evidence type="ECO:0000256" key="10">
    <source>
        <dbReference type="RuleBase" id="RU000304"/>
    </source>
</evidence>
<accession>A0A9P9ISR3</accession>
<protein>
    <submittedName>
        <fullName evidence="13">Kinase-like domain-containing protein</fullName>
    </submittedName>
</protein>
<evidence type="ECO:0000313" key="13">
    <source>
        <dbReference type="EMBL" id="KAH7131912.1"/>
    </source>
</evidence>
<dbReference type="SUPFAM" id="SSF56112">
    <property type="entry name" value="Protein kinase-like (PK-like)"/>
    <property type="match status" value="1"/>
</dbReference>
<evidence type="ECO:0000256" key="7">
    <source>
        <dbReference type="ARBA" id="ARBA00047811"/>
    </source>
</evidence>
<feature type="region of interest" description="Disordered" evidence="11">
    <location>
        <begin position="1"/>
        <end position="20"/>
    </location>
</feature>
<dbReference type="PANTHER" id="PTHR24056:SF0">
    <property type="entry name" value="CYCLIN-DEPENDENT KINASE 7"/>
    <property type="match status" value="1"/>
</dbReference>
<dbReference type="AlphaFoldDB" id="A0A9P9ISR3"/>
<feature type="region of interest" description="Disordered" evidence="11">
    <location>
        <begin position="368"/>
        <end position="421"/>
    </location>
</feature>
<evidence type="ECO:0000313" key="14">
    <source>
        <dbReference type="Proteomes" id="UP000700596"/>
    </source>
</evidence>
<evidence type="ECO:0000256" key="3">
    <source>
        <dbReference type="ARBA" id="ARBA00022679"/>
    </source>
</evidence>
<keyword evidence="4 9" id="KW-0547">Nucleotide-binding</keyword>
<dbReference type="EMBL" id="JAGMWT010000003">
    <property type="protein sequence ID" value="KAH7131912.1"/>
    <property type="molecule type" value="Genomic_DNA"/>
</dbReference>
<keyword evidence="3" id="KW-0808">Transferase</keyword>
<dbReference type="PROSITE" id="PS00107">
    <property type="entry name" value="PROTEIN_KINASE_ATP"/>
    <property type="match status" value="1"/>
</dbReference>
<dbReference type="GO" id="GO:0045944">
    <property type="term" value="P:positive regulation of transcription by RNA polymerase II"/>
    <property type="evidence" value="ECO:0007669"/>
    <property type="project" value="TreeGrafter"/>
</dbReference>
<dbReference type="InterPro" id="IPR050108">
    <property type="entry name" value="CDK"/>
</dbReference>
<comment type="similarity">
    <text evidence="1">Belongs to the protein kinase superfamily. CMGC Ser/Thr protein kinase family. CDC2/CDKX subfamily.</text>
</comment>
<dbReference type="GO" id="GO:0008353">
    <property type="term" value="F:RNA polymerase II CTD heptapeptide repeat kinase activity"/>
    <property type="evidence" value="ECO:0007669"/>
    <property type="project" value="TreeGrafter"/>
</dbReference>
<feature type="binding site" evidence="9">
    <location>
        <position position="98"/>
    </location>
    <ligand>
        <name>ATP</name>
        <dbReference type="ChEBI" id="CHEBI:30616"/>
    </ligand>
</feature>
<dbReference type="Pfam" id="PF00069">
    <property type="entry name" value="Pkinase"/>
    <property type="match status" value="1"/>
</dbReference>
<proteinExistence type="inferred from homology"/>
<dbReference type="PANTHER" id="PTHR24056">
    <property type="entry name" value="CELL DIVISION PROTEIN KINASE"/>
    <property type="match status" value="1"/>
</dbReference>
<comment type="catalytic activity">
    <reaction evidence="8">
        <text>L-seryl-[protein] + ATP = O-phospho-L-seryl-[protein] + ADP + H(+)</text>
        <dbReference type="Rhea" id="RHEA:17989"/>
        <dbReference type="Rhea" id="RHEA-COMP:9863"/>
        <dbReference type="Rhea" id="RHEA-COMP:11604"/>
        <dbReference type="ChEBI" id="CHEBI:15378"/>
        <dbReference type="ChEBI" id="CHEBI:29999"/>
        <dbReference type="ChEBI" id="CHEBI:30616"/>
        <dbReference type="ChEBI" id="CHEBI:83421"/>
        <dbReference type="ChEBI" id="CHEBI:456216"/>
        <dbReference type="EC" id="2.7.11.22"/>
    </reaction>
</comment>
<evidence type="ECO:0000256" key="8">
    <source>
        <dbReference type="ARBA" id="ARBA00048367"/>
    </source>
</evidence>
<dbReference type="InterPro" id="IPR017441">
    <property type="entry name" value="Protein_kinase_ATP_BS"/>
</dbReference>
<evidence type="ECO:0000256" key="9">
    <source>
        <dbReference type="PROSITE-ProRule" id="PRU10141"/>
    </source>
</evidence>
<sequence>MGHSPAVSPRVNPPTSATNSILHPKAKALALLNSNNSSASSMTAASSPGEPSLDLAEQMNQKIRDSYVLGALLGSGTYANVYAGHYRSDPTRLVAVKKIKINKDWKDGMPMDAIREIRVLQELSHPHVIRLHDVYSTKNQQICMVLEHLPLGDLEQLWKNTAITYSAADVKSWANMICQGVWWTHENFILHRDIKGNNLLIAADGTIKLADFGLARPFADPNSRRPMTRDVITTYYRPPELFYGARFYSSKVDVWSVGVVICELVIRNFFLPGNTDIESITMISDLLGPPTEESWPGVTKLPNFIDLAPKNTGGPRNVLPPRKGQPLAWWRSRLALIGDDGIDVVRGMLTADPKKRLDSKQVLQHAYWTNTPRPTEPALLPRKGGGEKKMAEDLKRRAGEAETTNRGEKIARKLDFASMAK</sequence>
<dbReference type="SMART" id="SM00220">
    <property type="entry name" value="S_TKc"/>
    <property type="match status" value="1"/>
</dbReference>
<evidence type="ECO:0000256" key="2">
    <source>
        <dbReference type="ARBA" id="ARBA00022527"/>
    </source>
</evidence>
<dbReference type="GO" id="GO:0004693">
    <property type="term" value="F:cyclin-dependent protein serine/threonine kinase activity"/>
    <property type="evidence" value="ECO:0007669"/>
    <property type="project" value="UniProtKB-EC"/>
</dbReference>
<name>A0A9P9ISR3_9PLEO</name>
<reference evidence="13" key="1">
    <citation type="journal article" date="2021" name="Nat. Commun.">
        <title>Genetic determinants of endophytism in the Arabidopsis root mycobiome.</title>
        <authorList>
            <person name="Mesny F."/>
            <person name="Miyauchi S."/>
            <person name="Thiergart T."/>
            <person name="Pickel B."/>
            <person name="Atanasova L."/>
            <person name="Karlsson M."/>
            <person name="Huettel B."/>
            <person name="Barry K.W."/>
            <person name="Haridas S."/>
            <person name="Chen C."/>
            <person name="Bauer D."/>
            <person name="Andreopoulos W."/>
            <person name="Pangilinan J."/>
            <person name="LaButti K."/>
            <person name="Riley R."/>
            <person name="Lipzen A."/>
            <person name="Clum A."/>
            <person name="Drula E."/>
            <person name="Henrissat B."/>
            <person name="Kohler A."/>
            <person name="Grigoriev I.V."/>
            <person name="Martin F.M."/>
            <person name="Hacquard S."/>
        </authorList>
    </citation>
    <scope>NUCLEOTIDE SEQUENCE</scope>
    <source>
        <strain evidence="13">MPI-CAGE-CH-0243</strain>
    </source>
</reference>
<dbReference type="InterPro" id="IPR011009">
    <property type="entry name" value="Kinase-like_dom_sf"/>
</dbReference>